<keyword evidence="2" id="KW-1185">Reference proteome</keyword>
<feature type="compositionally biased region" description="Basic residues" evidence="1">
    <location>
        <begin position="135"/>
        <end position="154"/>
    </location>
</feature>
<reference evidence="2" key="1">
    <citation type="journal article" date="2013" name="Genetics">
        <title>The draft genome and transcriptome of Panagrellus redivivus are shaped by the harsh demands of a free-living lifestyle.</title>
        <authorList>
            <person name="Srinivasan J."/>
            <person name="Dillman A.R."/>
            <person name="Macchietto M.G."/>
            <person name="Heikkinen L."/>
            <person name="Lakso M."/>
            <person name="Fracchia K.M."/>
            <person name="Antoshechkin I."/>
            <person name="Mortazavi A."/>
            <person name="Wong G."/>
            <person name="Sternberg P.W."/>
        </authorList>
    </citation>
    <scope>NUCLEOTIDE SEQUENCE [LARGE SCALE GENOMIC DNA]</scope>
    <source>
        <strain evidence="2">MT8872</strain>
    </source>
</reference>
<feature type="compositionally biased region" description="Basic and acidic residues" evidence="1">
    <location>
        <begin position="107"/>
        <end position="125"/>
    </location>
</feature>
<organism evidence="2 3">
    <name type="scientific">Panagrellus redivivus</name>
    <name type="common">Microworm</name>
    <dbReference type="NCBI Taxonomy" id="6233"/>
    <lineage>
        <taxon>Eukaryota</taxon>
        <taxon>Metazoa</taxon>
        <taxon>Ecdysozoa</taxon>
        <taxon>Nematoda</taxon>
        <taxon>Chromadorea</taxon>
        <taxon>Rhabditida</taxon>
        <taxon>Tylenchina</taxon>
        <taxon>Panagrolaimomorpha</taxon>
        <taxon>Panagrolaimoidea</taxon>
        <taxon>Panagrolaimidae</taxon>
        <taxon>Panagrellus</taxon>
    </lineage>
</organism>
<proteinExistence type="predicted"/>
<sequence length="179" mass="21152">MATEIVVRSAMRQSRQKNIDFHHVHQNSQANQNRRVVFKPRQTVVKNHRRPNKQQIHHRSDTVIVRRKVVRPRATLKVVKLIQKKKPANRHPIDRIQKPRRTMAKPTADDLDKDLESYMKKEPATEMKPTPVKPVQKKSVQKQKQPKRITKKNRKLEVKPTADDLDRELELYMKKSTTA</sequence>
<dbReference type="WBParaSite" id="Pan_g12719.t1">
    <property type="protein sequence ID" value="Pan_g12719.t1"/>
    <property type="gene ID" value="Pan_g12719"/>
</dbReference>
<protein>
    <submittedName>
        <fullName evidence="3">FoP_duplication domain-containing protein</fullName>
    </submittedName>
</protein>
<evidence type="ECO:0000256" key="1">
    <source>
        <dbReference type="SAM" id="MobiDB-lite"/>
    </source>
</evidence>
<evidence type="ECO:0000313" key="2">
    <source>
        <dbReference type="Proteomes" id="UP000492821"/>
    </source>
</evidence>
<evidence type="ECO:0000313" key="3">
    <source>
        <dbReference type="WBParaSite" id="Pan_g12719.t1"/>
    </source>
</evidence>
<accession>A0A7E4UTN1</accession>
<feature type="region of interest" description="Disordered" evidence="1">
    <location>
        <begin position="84"/>
        <end position="163"/>
    </location>
</feature>
<dbReference type="Proteomes" id="UP000492821">
    <property type="component" value="Unassembled WGS sequence"/>
</dbReference>
<reference evidence="3" key="2">
    <citation type="submission" date="2020-10" db="UniProtKB">
        <authorList>
            <consortium name="WormBaseParasite"/>
        </authorList>
    </citation>
    <scope>IDENTIFICATION</scope>
</reference>
<name>A0A7E4UTN1_PANRE</name>
<dbReference type="AlphaFoldDB" id="A0A7E4UTN1"/>